<reference evidence="1" key="1">
    <citation type="submission" date="2020-04" db="EMBL/GenBank/DDBJ databases">
        <authorList>
            <person name="Chiriac C."/>
            <person name="Salcher M."/>
            <person name="Ghai R."/>
            <person name="Kavagutti S V."/>
        </authorList>
    </citation>
    <scope>NUCLEOTIDE SEQUENCE</scope>
</reference>
<dbReference type="SUPFAM" id="SSF46785">
    <property type="entry name" value="Winged helix' DNA-binding domain"/>
    <property type="match status" value="1"/>
</dbReference>
<sequence>MSQIFKRVDLSAVAPEEYKEKPVKGIVTAGERNDYPDKLLELYYKSAKHNALVNGKVNFVVGGGLQVENKNLNPEQVNIVNQFISSPNPYEDGNDLLNKVAADFELFNGFYLEVIWGYNQKPVSVAHVPYQEIRTNEDQSLYYRLENWGSSFKLDKAEVIPAFDPENKNGKQIIFYKKYTAGGKVYAIPDYIGALKYIEIDKEISNFHLQNLNNNFWGGFMISFNDGKPSEDAARSIERKINDKWGGTNNAGRMFITFHDSKENAPTIDAIPTSDLPEQFNMLNEQVSTELFVAHRITSPLIFGIREEGSLGNRNELIEAYELYKNIYVADRQASICSVFNYILSFHGVDNAVSIKPLEPIKAQLSEAALLQVSTKDEMRAIAGLDPLPDTTQGSQQQLINAINQLSPLVANKVLESMSANEIRAIVGLMPISEPTPATPSAFSSEDFDYTIFGQYGEVADDYEVISSEVFKYQDLSATIMAEAELFASQYDDLDKAILEVLKDDPNMPAADIASNVDATEDLVSERLNYLTEKGLIKVDRGLRKLGDKVEDYIKSTEGFLEVKYQYEKNPKFSGPPKIPNTRDFCVYMLDNPRLFSRDEIDAISNITGRNVWELRGGFYTDKKTNITYPFCRHIWMQKLVRRK</sequence>
<dbReference type="InterPro" id="IPR036390">
    <property type="entry name" value="WH_DNA-bd_sf"/>
</dbReference>
<evidence type="ECO:0000313" key="2">
    <source>
        <dbReference type="EMBL" id="CAB4158308.1"/>
    </source>
</evidence>
<evidence type="ECO:0000313" key="1">
    <source>
        <dbReference type="EMBL" id="CAB4142000.1"/>
    </source>
</evidence>
<dbReference type="EMBL" id="LR796668">
    <property type="protein sequence ID" value="CAB4158308.1"/>
    <property type="molecule type" value="Genomic_DNA"/>
</dbReference>
<proteinExistence type="predicted"/>
<name>A0A6J5M9V4_9CAUD</name>
<accession>A0A6J5M9V4</accession>
<organism evidence="1">
    <name type="scientific">uncultured Caudovirales phage</name>
    <dbReference type="NCBI Taxonomy" id="2100421"/>
    <lineage>
        <taxon>Viruses</taxon>
        <taxon>Duplodnaviria</taxon>
        <taxon>Heunggongvirae</taxon>
        <taxon>Uroviricota</taxon>
        <taxon>Caudoviricetes</taxon>
        <taxon>Peduoviridae</taxon>
        <taxon>Maltschvirus</taxon>
        <taxon>Maltschvirus maltsch</taxon>
    </lineage>
</organism>
<dbReference type="InterPro" id="IPR011991">
    <property type="entry name" value="ArsR-like_HTH"/>
</dbReference>
<dbReference type="EMBL" id="LR796400">
    <property type="protein sequence ID" value="CAB4142000.1"/>
    <property type="molecule type" value="Genomic_DNA"/>
</dbReference>
<protein>
    <submittedName>
        <fullName evidence="1">HTH_ARSR domain containing protein</fullName>
    </submittedName>
</protein>
<dbReference type="CDD" id="cd00090">
    <property type="entry name" value="HTH_ARSR"/>
    <property type="match status" value="1"/>
</dbReference>
<dbReference type="InterPro" id="IPR036388">
    <property type="entry name" value="WH-like_DNA-bd_sf"/>
</dbReference>
<dbReference type="Gene3D" id="1.10.10.10">
    <property type="entry name" value="Winged helix-like DNA-binding domain superfamily/Winged helix DNA-binding domain"/>
    <property type="match status" value="1"/>
</dbReference>
<dbReference type="Pfam" id="PF13412">
    <property type="entry name" value="HTH_24"/>
    <property type="match status" value="1"/>
</dbReference>
<gene>
    <name evidence="1" type="ORF">UFOVP427_4</name>
    <name evidence="2" type="ORF">UFOVP697_22</name>
</gene>